<feature type="chain" id="PRO_5010284436" evidence="3">
    <location>
        <begin position="27"/>
        <end position="988"/>
    </location>
</feature>
<dbReference type="InterPro" id="IPR011001">
    <property type="entry name" value="Saposin-like"/>
</dbReference>
<feature type="signal peptide" evidence="3">
    <location>
        <begin position="1"/>
        <end position="26"/>
    </location>
</feature>
<dbReference type="InterPro" id="IPR052990">
    <property type="entry name" value="Sulfoquinovosidase_GH31"/>
</dbReference>
<keyword evidence="2" id="KW-0378">Hydrolase</keyword>
<dbReference type="InParanoid" id="A0A1S3H754"/>
<evidence type="ECO:0000259" key="5">
    <source>
        <dbReference type="Pfam" id="PF13802"/>
    </source>
</evidence>
<keyword evidence="3" id="KW-0732">Signal</keyword>
<dbReference type="SUPFAM" id="SSF51445">
    <property type="entry name" value="(Trans)glycosidases"/>
    <property type="match status" value="1"/>
</dbReference>
<evidence type="ECO:0000313" key="7">
    <source>
        <dbReference type="Proteomes" id="UP000085678"/>
    </source>
</evidence>
<comment type="similarity">
    <text evidence="1 2">Belongs to the glycosyl hydrolase 31 family.</text>
</comment>
<dbReference type="InterPro" id="IPR013780">
    <property type="entry name" value="Glyco_hydro_b"/>
</dbReference>
<dbReference type="Proteomes" id="UP000085678">
    <property type="component" value="Unplaced"/>
</dbReference>
<gene>
    <name evidence="8" type="primary">LOC106152773</name>
</gene>
<dbReference type="Pfam" id="PF21365">
    <property type="entry name" value="Glyco_hydro_31_3rd"/>
    <property type="match status" value="1"/>
</dbReference>
<feature type="domain" description="Glycoside hydrolase family 31 TIM barrel" evidence="4">
    <location>
        <begin position="380"/>
        <end position="715"/>
    </location>
</feature>
<evidence type="ECO:0000256" key="3">
    <source>
        <dbReference type="SAM" id="SignalP"/>
    </source>
</evidence>
<keyword evidence="2" id="KW-0326">Glycosidase</keyword>
<accession>A0A1S3H754</accession>
<dbReference type="InterPro" id="IPR011013">
    <property type="entry name" value="Gal_mutarotase_sf_dom"/>
</dbReference>
<keyword evidence="7" id="KW-1185">Reference proteome</keyword>
<feature type="domain" description="Glycosyl hydrolase family 31 C-terminal" evidence="6">
    <location>
        <begin position="724"/>
        <end position="833"/>
    </location>
</feature>
<dbReference type="Pfam" id="PF01055">
    <property type="entry name" value="Glyco_hydro_31_2nd"/>
    <property type="match status" value="1"/>
</dbReference>
<feature type="domain" description="Glycoside hydrolase family 31 N-terminal" evidence="5">
    <location>
        <begin position="150"/>
        <end position="337"/>
    </location>
</feature>
<dbReference type="SUPFAM" id="SSF47862">
    <property type="entry name" value="Saposin"/>
    <property type="match status" value="1"/>
</dbReference>
<dbReference type="PANTHER" id="PTHR46959">
    <property type="entry name" value="SULFOQUINOVOSIDASE"/>
    <property type="match status" value="1"/>
</dbReference>
<dbReference type="KEGG" id="lak:106152773"/>
<dbReference type="InterPro" id="IPR017853">
    <property type="entry name" value="GH"/>
</dbReference>
<reference evidence="8" key="1">
    <citation type="submission" date="2025-08" db="UniProtKB">
        <authorList>
            <consortium name="RefSeq"/>
        </authorList>
    </citation>
    <scope>IDENTIFICATION</scope>
    <source>
        <tissue evidence="8">Gonads</tissue>
    </source>
</reference>
<dbReference type="PANTHER" id="PTHR46959:SF2">
    <property type="entry name" value="SULFOQUINOVOSIDASE"/>
    <property type="match status" value="1"/>
</dbReference>
<dbReference type="OrthoDB" id="1334205at2759"/>
<dbReference type="InterPro" id="IPR048395">
    <property type="entry name" value="Glyco_hydro_31_C"/>
</dbReference>
<name>A0A1S3H754_LINAN</name>
<evidence type="ECO:0000259" key="4">
    <source>
        <dbReference type="Pfam" id="PF01055"/>
    </source>
</evidence>
<sequence>MAKAMATAVELMIFILLLSFGGQSHGRPYQPLSCSKNDDQIVITGGPMKLVFNIHTWQMTLDSNSQRILTSVDQHWGVLGVTTWTGIDIRIYNGYSWRLTQEIERFVAQELLSWTLSQDKTQVTMKISSNSIKGYIFHVTVGNFTLSQIGLKVELFEKDGSRIVPEPRNPACLDDAKAAGDIVYDLLLKNRTAEDICEQVKFCQKNSTRTVQCQLCVGAVDKAGQLILEFIPNPKQNLEETFMSTCELTGQLRIDLGFQARDKNEGFYGFGVRYNAVNQRGKSLYSWAEDGGWSLRVAPKERLPTLNPTETYAPMPFFISAYGYGMYLNTTFRSTWDMCETHRNDYLINVENTVFDLTIYIGRPSDILSIHSYFAGRAPVPPPFQFGPWLTAADALRISGPNRTIRAAEILRLRDIPFTIEYDEIRFFPLGEQRGHESEILATNKALRDLGIYALAYYNSMLVTDYSPLYNEAVANNYLVKFRNNTYTFTFKTKTTRVLKVGLLDFTAPGAVDWFGKQLQVALNLGFVGFMVDYGENVDPECSFSNGMTGREMHNLYPVLYQTAVKTILNRLSNESNFRALPPGYYAPPYTPFFRSGYLGSGAATWAHWTGDPMCDWSQDSGLPAQVHAMLSGSLSGIPYIGSDIGGFVWIEPPSMELWIRWTQVGTFSGLMRSQQGGSSLSGKPKTQIFDWPEGEFAWRKQSKLRMALFPYIYKAAHFVQDGGIPIMRHHILSFPNDPVAISHDEQFMFGDAFLVAPVLKERAISQIVYLPREPPIGMSKTEWIDFNYAIYDNATNGRFRIGTGPFLDCGQTKLVSAPLETIPLFVKAGSAIPTLDPSVMTLENHAVSLTSPPNSINPLHWWVWPNSTYAASGELWDQSLVSMVPTSDPFNKTRVSARVHITDTVGRLMILQIAVNAQSAMVTGEGTDTFVHVKNWDMLVNTDVDKDPKCAFSYDTAQHVLWVRVSTHCNETGPPPVWREFDVLFVL</sequence>
<evidence type="ECO:0000256" key="1">
    <source>
        <dbReference type="ARBA" id="ARBA00007806"/>
    </source>
</evidence>
<evidence type="ECO:0000256" key="2">
    <source>
        <dbReference type="RuleBase" id="RU361185"/>
    </source>
</evidence>
<dbReference type="SUPFAM" id="SSF74650">
    <property type="entry name" value="Galactose mutarotase-like"/>
    <property type="match status" value="1"/>
</dbReference>
<dbReference type="GeneID" id="106152773"/>
<dbReference type="InterPro" id="IPR025887">
    <property type="entry name" value="Glyco_hydro_31_N_dom"/>
</dbReference>
<dbReference type="RefSeq" id="XP_013381955.1">
    <property type="nucleotide sequence ID" value="XM_013526501.1"/>
</dbReference>
<organism evidence="7 8">
    <name type="scientific">Lingula anatina</name>
    <name type="common">Brachiopod</name>
    <name type="synonym">Lingula unguis</name>
    <dbReference type="NCBI Taxonomy" id="7574"/>
    <lineage>
        <taxon>Eukaryota</taxon>
        <taxon>Metazoa</taxon>
        <taxon>Spiralia</taxon>
        <taxon>Lophotrochozoa</taxon>
        <taxon>Brachiopoda</taxon>
        <taxon>Linguliformea</taxon>
        <taxon>Lingulata</taxon>
        <taxon>Lingulida</taxon>
        <taxon>Linguloidea</taxon>
        <taxon>Lingulidae</taxon>
        <taxon>Lingula</taxon>
    </lineage>
</organism>
<dbReference type="Gene3D" id="3.20.20.80">
    <property type="entry name" value="Glycosidases"/>
    <property type="match status" value="1"/>
</dbReference>
<dbReference type="Gene3D" id="2.60.40.1180">
    <property type="entry name" value="Golgi alpha-mannosidase II"/>
    <property type="match status" value="1"/>
</dbReference>
<dbReference type="GO" id="GO:0030246">
    <property type="term" value="F:carbohydrate binding"/>
    <property type="evidence" value="ECO:0007669"/>
    <property type="project" value="InterPro"/>
</dbReference>
<evidence type="ECO:0000259" key="6">
    <source>
        <dbReference type="Pfam" id="PF21365"/>
    </source>
</evidence>
<dbReference type="Gene3D" id="2.60.40.1760">
    <property type="entry name" value="glycosyl hydrolase (family 31)"/>
    <property type="match status" value="1"/>
</dbReference>
<dbReference type="SUPFAM" id="SSF51011">
    <property type="entry name" value="Glycosyl hydrolase domain"/>
    <property type="match status" value="1"/>
</dbReference>
<dbReference type="GO" id="GO:0005975">
    <property type="term" value="P:carbohydrate metabolic process"/>
    <property type="evidence" value="ECO:0007669"/>
    <property type="project" value="InterPro"/>
</dbReference>
<dbReference type="AlphaFoldDB" id="A0A1S3H754"/>
<dbReference type="InterPro" id="IPR000322">
    <property type="entry name" value="Glyco_hydro_31_TIM"/>
</dbReference>
<dbReference type="Pfam" id="PF13802">
    <property type="entry name" value="Gal_mutarotas_2"/>
    <property type="match status" value="1"/>
</dbReference>
<dbReference type="GO" id="GO:0090599">
    <property type="term" value="F:alpha-glucosidase activity"/>
    <property type="evidence" value="ECO:0007669"/>
    <property type="project" value="UniProtKB-ARBA"/>
</dbReference>
<proteinExistence type="inferred from homology"/>
<protein>
    <submittedName>
        <fullName evidence="8">Uncharacterized protein LOC106152773</fullName>
    </submittedName>
</protein>
<dbReference type="CDD" id="cd14752">
    <property type="entry name" value="GH31_N"/>
    <property type="match status" value="1"/>
</dbReference>
<dbReference type="STRING" id="7574.A0A1S3H754"/>
<evidence type="ECO:0000313" key="8">
    <source>
        <dbReference type="RefSeq" id="XP_013381955.1"/>
    </source>
</evidence>